<evidence type="ECO:0000256" key="1">
    <source>
        <dbReference type="SAM" id="MobiDB-lite"/>
    </source>
</evidence>
<evidence type="ECO:0000313" key="3">
    <source>
        <dbReference type="Proteomes" id="UP000228934"/>
    </source>
</evidence>
<sequence>NLAGQTRPLAFARRRLNKKSEEPSQGPGTAVPTQAPTLVAAATSVMGGSSRQLYISLSVASESPTINVAGQTRQLVVPRRRLNKKSEKPSQGPGTAVPTQVPTLVAAATPVTGGSSHQPSIFVFGDNESPTINVAGQTRQLAVPRRRLNKKSEEPSQGPGMAVPTQVPTLVAAATPVIGGSSHQPSISLSAASAEALRLSF</sequence>
<dbReference type="EMBL" id="KZ060409">
    <property type="protein sequence ID" value="PIO12336.1"/>
    <property type="molecule type" value="Genomic_DNA"/>
</dbReference>
<evidence type="ECO:0000313" key="2">
    <source>
        <dbReference type="EMBL" id="PIO12336.1"/>
    </source>
</evidence>
<feature type="region of interest" description="Disordered" evidence="1">
    <location>
        <begin position="1"/>
        <end position="35"/>
    </location>
</feature>
<feature type="non-terminal residue" evidence="2">
    <location>
        <position position="1"/>
    </location>
</feature>
<keyword evidence="3" id="KW-1185">Reference proteome</keyword>
<organism evidence="2 3">
    <name type="scientific">Aquarana catesbeiana</name>
    <name type="common">American bullfrog</name>
    <name type="synonym">Rana catesbeiana</name>
    <dbReference type="NCBI Taxonomy" id="8400"/>
    <lineage>
        <taxon>Eukaryota</taxon>
        <taxon>Metazoa</taxon>
        <taxon>Chordata</taxon>
        <taxon>Craniata</taxon>
        <taxon>Vertebrata</taxon>
        <taxon>Euteleostomi</taxon>
        <taxon>Amphibia</taxon>
        <taxon>Batrachia</taxon>
        <taxon>Anura</taxon>
        <taxon>Neobatrachia</taxon>
        <taxon>Ranoidea</taxon>
        <taxon>Ranidae</taxon>
        <taxon>Aquarana</taxon>
    </lineage>
</organism>
<name>A0A2G9Q9S9_AQUCT</name>
<protein>
    <submittedName>
        <fullName evidence="2">Uncharacterized protein</fullName>
    </submittedName>
</protein>
<feature type="region of interest" description="Disordered" evidence="1">
    <location>
        <begin position="145"/>
        <end position="164"/>
    </location>
</feature>
<dbReference type="Proteomes" id="UP000228934">
    <property type="component" value="Unassembled WGS sequence"/>
</dbReference>
<accession>A0A2G9Q9S9</accession>
<dbReference type="AlphaFoldDB" id="A0A2G9Q9S9"/>
<feature type="non-terminal residue" evidence="2">
    <location>
        <position position="201"/>
    </location>
</feature>
<reference evidence="3" key="1">
    <citation type="journal article" date="2017" name="Nat. Commun.">
        <title>The North American bullfrog draft genome provides insight into hormonal regulation of long noncoding RNA.</title>
        <authorList>
            <person name="Hammond S.A."/>
            <person name="Warren R.L."/>
            <person name="Vandervalk B.P."/>
            <person name="Kucuk E."/>
            <person name="Khan H."/>
            <person name="Gibb E.A."/>
            <person name="Pandoh P."/>
            <person name="Kirk H."/>
            <person name="Zhao Y."/>
            <person name="Jones M."/>
            <person name="Mungall A.J."/>
            <person name="Coope R."/>
            <person name="Pleasance S."/>
            <person name="Moore R.A."/>
            <person name="Holt R.A."/>
            <person name="Round J.M."/>
            <person name="Ohora S."/>
            <person name="Walle B.V."/>
            <person name="Veldhoen N."/>
            <person name="Helbing C.C."/>
            <person name="Birol I."/>
        </authorList>
    </citation>
    <scope>NUCLEOTIDE SEQUENCE [LARGE SCALE GENOMIC DNA]</scope>
</reference>
<proteinExistence type="predicted"/>
<gene>
    <name evidence="2" type="ORF">AB205_0150660</name>
</gene>